<accession>A0A7M7MAD6</accession>
<dbReference type="AlphaFoldDB" id="A0A7M7MAD6"/>
<feature type="compositionally biased region" description="Polar residues" evidence="1">
    <location>
        <begin position="527"/>
        <end position="536"/>
    </location>
</feature>
<feature type="compositionally biased region" description="Polar residues" evidence="1">
    <location>
        <begin position="401"/>
        <end position="429"/>
    </location>
</feature>
<name>A0A7M7MAD6_VARDE</name>
<feature type="compositionally biased region" description="Low complexity" evidence="1">
    <location>
        <begin position="344"/>
        <end position="365"/>
    </location>
</feature>
<feature type="region of interest" description="Disordered" evidence="1">
    <location>
        <begin position="156"/>
        <end position="593"/>
    </location>
</feature>
<keyword evidence="2" id="KW-0732">Signal</keyword>
<evidence type="ECO:0000256" key="2">
    <source>
        <dbReference type="SAM" id="SignalP"/>
    </source>
</evidence>
<feature type="compositionally biased region" description="Polar residues" evidence="1">
    <location>
        <begin position="557"/>
        <end position="570"/>
    </location>
</feature>
<feature type="signal peptide" evidence="2">
    <location>
        <begin position="1"/>
        <end position="15"/>
    </location>
</feature>
<feature type="chain" id="PRO_5029624812" evidence="2">
    <location>
        <begin position="16"/>
        <end position="593"/>
    </location>
</feature>
<keyword evidence="4" id="KW-1185">Reference proteome</keyword>
<feature type="compositionally biased region" description="Low complexity" evidence="1">
    <location>
        <begin position="213"/>
        <end position="226"/>
    </location>
</feature>
<feature type="compositionally biased region" description="Polar residues" evidence="1">
    <location>
        <begin position="480"/>
        <end position="489"/>
    </location>
</feature>
<dbReference type="GeneID" id="111250521"/>
<feature type="compositionally biased region" description="Polar residues" evidence="1">
    <location>
        <begin position="247"/>
        <end position="267"/>
    </location>
</feature>
<feature type="compositionally biased region" description="Basic and acidic residues" evidence="1">
    <location>
        <begin position="571"/>
        <end position="593"/>
    </location>
</feature>
<feature type="compositionally biased region" description="Low complexity" evidence="1">
    <location>
        <begin position="308"/>
        <end position="321"/>
    </location>
</feature>
<feature type="compositionally biased region" description="Polar residues" evidence="1">
    <location>
        <begin position="378"/>
        <end position="388"/>
    </location>
</feature>
<dbReference type="RefSeq" id="XP_022661667.1">
    <property type="nucleotide sequence ID" value="XM_022805932.1"/>
</dbReference>
<evidence type="ECO:0000313" key="3">
    <source>
        <dbReference type="EnsemblMetazoa" id="XP_022661667"/>
    </source>
</evidence>
<reference evidence="3" key="1">
    <citation type="submission" date="2021-01" db="UniProtKB">
        <authorList>
            <consortium name="EnsemblMetazoa"/>
        </authorList>
    </citation>
    <scope>IDENTIFICATION</scope>
</reference>
<protein>
    <submittedName>
        <fullName evidence="3">Uncharacterized protein</fullName>
    </submittedName>
</protein>
<organism evidence="3 4">
    <name type="scientific">Varroa destructor</name>
    <name type="common">Honeybee mite</name>
    <dbReference type="NCBI Taxonomy" id="109461"/>
    <lineage>
        <taxon>Eukaryota</taxon>
        <taxon>Metazoa</taxon>
        <taxon>Ecdysozoa</taxon>
        <taxon>Arthropoda</taxon>
        <taxon>Chelicerata</taxon>
        <taxon>Arachnida</taxon>
        <taxon>Acari</taxon>
        <taxon>Parasitiformes</taxon>
        <taxon>Mesostigmata</taxon>
        <taxon>Gamasina</taxon>
        <taxon>Dermanyssoidea</taxon>
        <taxon>Varroidae</taxon>
        <taxon>Varroa</taxon>
    </lineage>
</organism>
<feature type="compositionally biased region" description="Low complexity" evidence="1">
    <location>
        <begin position="432"/>
        <end position="479"/>
    </location>
</feature>
<sequence>MRLLLLAGCAIQIWGAPTTVMPEIGNTTESAVHDTTTSVITNKTSDVDQKTFPFNSQGFILPYGAGGFLGGQNPFGDAFGSNPYGYSLFQTPPQNNPYGRFPVDILNRYPNEGPFQQYPGTIQFNPASQGNFPVSQATGQPVQPAEVLGHPESTISIAGTQSGAPTGENGQPLQPGQIPQGNPGYLGPPRVPGPGNENQLHPGVSGIPGLIPQDAQGQLSQGAQGQFPQDAEGQFLEGTQGHLPQGVQGQLSANGQNRFTQNPQGLQTGYIGNPGFPQVPSPQKPFGQASTDHPGNPIHKPNAPTPPTLSGSSGSDSTSGLEAVGGQDYPRPQEQGVTGQNPNSQFPPSQLLPSGQSLPGQGPQGDFTNQGLHGVYNGQASLQGQPQGQGHIPEQFRGPQKGQSYPGQFSQDFYNQQPYPQKFVPQQQYPRGFVPQQQGFPQGQGPLQQFPQGQGYLQQFPQGQGSQPQFLQEQKPQQQVNPGTGLQPNQQPPRNPHGQIPNPGTDLNGPFPLRTNQEHSPGLPSGFSASPVQSRTAVPASPGTFTSGPPSPEEVTSADQPLPQVNQGSELRSEARAMHISELKRAEKNDVPS</sequence>
<proteinExistence type="predicted"/>
<evidence type="ECO:0000256" key="1">
    <source>
        <dbReference type="SAM" id="MobiDB-lite"/>
    </source>
</evidence>
<evidence type="ECO:0000313" key="4">
    <source>
        <dbReference type="Proteomes" id="UP000594260"/>
    </source>
</evidence>
<feature type="compositionally biased region" description="Low complexity" evidence="1">
    <location>
        <begin position="170"/>
        <end position="183"/>
    </location>
</feature>
<dbReference type="EnsemblMetazoa" id="XM_022805932">
    <property type="protein sequence ID" value="XP_022661667"/>
    <property type="gene ID" value="LOC111250521"/>
</dbReference>
<feature type="compositionally biased region" description="Low complexity" evidence="1">
    <location>
        <begin position="539"/>
        <end position="548"/>
    </location>
</feature>
<dbReference type="Proteomes" id="UP000594260">
    <property type="component" value="Unplaced"/>
</dbReference>